<name>A0ABR9V787_9CHRO</name>
<keyword evidence="3" id="KW-1185">Reference proteome</keyword>
<feature type="domain" description="DUF6883" evidence="1">
    <location>
        <begin position="10"/>
        <end position="109"/>
    </location>
</feature>
<accession>A0ABR9V787</accession>
<dbReference type="Pfam" id="PF21814">
    <property type="entry name" value="DUF6883"/>
    <property type="match status" value="1"/>
</dbReference>
<dbReference type="Proteomes" id="UP000654604">
    <property type="component" value="Unassembled WGS sequence"/>
</dbReference>
<gene>
    <name evidence="2" type="ORF">IQ215_11840</name>
</gene>
<dbReference type="EMBL" id="JADEWC010000030">
    <property type="protein sequence ID" value="MBE9223389.1"/>
    <property type="molecule type" value="Genomic_DNA"/>
</dbReference>
<dbReference type="InterPro" id="IPR049250">
    <property type="entry name" value="DUF6883"/>
</dbReference>
<dbReference type="RefSeq" id="WP_193801627.1">
    <property type="nucleotide sequence ID" value="NZ_JADEWC010000030.1"/>
</dbReference>
<evidence type="ECO:0000313" key="3">
    <source>
        <dbReference type="Proteomes" id="UP000654604"/>
    </source>
</evidence>
<evidence type="ECO:0000259" key="1">
    <source>
        <dbReference type="Pfam" id="PF21814"/>
    </source>
</evidence>
<protein>
    <recommendedName>
        <fullName evidence="1">DUF6883 domain-containing protein</fullName>
    </recommendedName>
</protein>
<reference evidence="2 3" key="1">
    <citation type="submission" date="2020-10" db="EMBL/GenBank/DDBJ databases">
        <authorList>
            <person name="Castelo-Branco R."/>
            <person name="Eusebio N."/>
            <person name="Adriana R."/>
            <person name="Vieira A."/>
            <person name="Brugerolle De Fraissinette N."/>
            <person name="Rezende De Castro R."/>
            <person name="Schneider M.P."/>
            <person name="Vasconcelos V."/>
            <person name="Leao P.N."/>
        </authorList>
    </citation>
    <scope>NUCLEOTIDE SEQUENCE [LARGE SCALE GENOMIC DNA]</scope>
    <source>
        <strain evidence="2 3">LEGE 03274</strain>
    </source>
</reference>
<organism evidence="2 3">
    <name type="scientific">Cyanobacterium stanieri LEGE 03274</name>
    <dbReference type="NCBI Taxonomy" id="1828756"/>
    <lineage>
        <taxon>Bacteria</taxon>
        <taxon>Bacillati</taxon>
        <taxon>Cyanobacteriota</taxon>
        <taxon>Cyanophyceae</taxon>
        <taxon>Oscillatoriophycideae</taxon>
        <taxon>Chroococcales</taxon>
        <taxon>Geminocystaceae</taxon>
        <taxon>Cyanobacterium</taxon>
    </lineage>
</organism>
<comment type="caution">
    <text evidence="2">The sequence shown here is derived from an EMBL/GenBank/DDBJ whole genome shotgun (WGS) entry which is preliminary data.</text>
</comment>
<sequence>MQLPHGNKAILGNKIESYCLNIYHEKGKHKAILFDAKLGITIDNAYILKEALLSAAIREKVKIVKENDYGIHYNMKFILQTNVGESLILVGWIIRRGETFPRLTNCYPVKK</sequence>
<proteinExistence type="predicted"/>
<evidence type="ECO:0000313" key="2">
    <source>
        <dbReference type="EMBL" id="MBE9223389.1"/>
    </source>
</evidence>